<comment type="similarity">
    <text evidence="1">Belongs to the protein disulfide isomerase family.</text>
</comment>
<sequence length="214" mass="22997">MKLSLTAAALSFAAVNADVLQLTPSNFSEMTAGKTVFIKFFAPWCGHCKKMAPDWEKLAGDWDSDKIGLIAEVDCTDEASRPLCDANGVKGFPTLKYGDANDLQDYKGGRTYDDLSSFAKTNLVPICSPSNLDLCDDEKKAEIAKFAAMSSDELDALIAAEEKKIADADTAMKEGVEELQKTYEQLNKDKEATIEAVKASGLGLMKACKASASA</sequence>
<dbReference type="GO" id="GO:0005783">
    <property type="term" value="C:endoplasmic reticulum"/>
    <property type="evidence" value="ECO:0007669"/>
    <property type="project" value="TreeGrafter"/>
</dbReference>
<dbReference type="GO" id="GO:0006457">
    <property type="term" value="P:protein folding"/>
    <property type="evidence" value="ECO:0007669"/>
    <property type="project" value="TreeGrafter"/>
</dbReference>
<dbReference type="PANTHER" id="PTHR45672:SF3">
    <property type="entry name" value="THIOREDOXIN DOMAIN-CONTAINING PROTEIN 5"/>
    <property type="match status" value="1"/>
</dbReference>
<evidence type="ECO:0000256" key="2">
    <source>
        <dbReference type="ARBA" id="ARBA00022729"/>
    </source>
</evidence>
<feature type="chain" id="PRO_5030655499" description="Thioredoxin domain-containing protein" evidence="3">
    <location>
        <begin position="18"/>
        <end position="214"/>
    </location>
</feature>
<evidence type="ECO:0000256" key="1">
    <source>
        <dbReference type="ARBA" id="ARBA00006347"/>
    </source>
</evidence>
<evidence type="ECO:0000259" key="4">
    <source>
        <dbReference type="PROSITE" id="PS51352"/>
    </source>
</evidence>
<accession>A0A7S2P6K7</accession>
<evidence type="ECO:0000313" key="5">
    <source>
        <dbReference type="EMBL" id="CAD9581684.1"/>
    </source>
</evidence>
<dbReference type="Pfam" id="PF00085">
    <property type="entry name" value="Thioredoxin"/>
    <property type="match status" value="1"/>
</dbReference>
<feature type="signal peptide" evidence="3">
    <location>
        <begin position="1"/>
        <end position="17"/>
    </location>
</feature>
<proteinExistence type="inferred from homology"/>
<dbReference type="PRINTS" id="PR00421">
    <property type="entry name" value="THIOREDOXIN"/>
</dbReference>
<protein>
    <recommendedName>
        <fullName evidence="4">Thioredoxin domain-containing protein</fullName>
    </recommendedName>
</protein>
<dbReference type="InterPro" id="IPR017937">
    <property type="entry name" value="Thioredoxin_CS"/>
</dbReference>
<dbReference type="PROSITE" id="PS00194">
    <property type="entry name" value="THIOREDOXIN_1"/>
    <property type="match status" value="1"/>
</dbReference>
<dbReference type="PROSITE" id="PS51352">
    <property type="entry name" value="THIOREDOXIN_2"/>
    <property type="match status" value="1"/>
</dbReference>
<dbReference type="AlphaFoldDB" id="A0A7S2P6K7"/>
<name>A0A7S2P6K7_9STRA</name>
<organism evidence="5">
    <name type="scientific">Leptocylindrus danicus</name>
    <dbReference type="NCBI Taxonomy" id="163516"/>
    <lineage>
        <taxon>Eukaryota</taxon>
        <taxon>Sar</taxon>
        <taxon>Stramenopiles</taxon>
        <taxon>Ochrophyta</taxon>
        <taxon>Bacillariophyta</taxon>
        <taxon>Coscinodiscophyceae</taxon>
        <taxon>Chaetocerotophycidae</taxon>
        <taxon>Leptocylindrales</taxon>
        <taxon>Leptocylindraceae</taxon>
        <taxon>Leptocylindrus</taxon>
    </lineage>
</organism>
<gene>
    <name evidence="5" type="ORF">LDAN0321_LOCUS10447</name>
</gene>
<dbReference type="InterPro" id="IPR013766">
    <property type="entry name" value="Thioredoxin_domain"/>
</dbReference>
<dbReference type="InterPro" id="IPR051063">
    <property type="entry name" value="PDI"/>
</dbReference>
<dbReference type="GO" id="GO:0003756">
    <property type="term" value="F:protein disulfide isomerase activity"/>
    <property type="evidence" value="ECO:0007669"/>
    <property type="project" value="TreeGrafter"/>
</dbReference>
<evidence type="ECO:0000256" key="3">
    <source>
        <dbReference type="SAM" id="SignalP"/>
    </source>
</evidence>
<dbReference type="InterPro" id="IPR036249">
    <property type="entry name" value="Thioredoxin-like_sf"/>
</dbReference>
<keyword evidence="2 3" id="KW-0732">Signal</keyword>
<dbReference type="Gene3D" id="3.40.30.10">
    <property type="entry name" value="Glutaredoxin"/>
    <property type="match status" value="1"/>
</dbReference>
<dbReference type="PANTHER" id="PTHR45672">
    <property type="entry name" value="PROTEIN DISULFIDE-ISOMERASE C17H9.14C-RELATED"/>
    <property type="match status" value="1"/>
</dbReference>
<reference evidence="5" key="1">
    <citation type="submission" date="2021-01" db="EMBL/GenBank/DDBJ databases">
        <authorList>
            <person name="Corre E."/>
            <person name="Pelletier E."/>
            <person name="Niang G."/>
            <person name="Scheremetjew M."/>
            <person name="Finn R."/>
            <person name="Kale V."/>
            <person name="Holt S."/>
            <person name="Cochrane G."/>
            <person name="Meng A."/>
            <person name="Brown T."/>
            <person name="Cohen L."/>
        </authorList>
    </citation>
    <scope>NUCLEOTIDE SEQUENCE</scope>
    <source>
        <strain evidence="5">B650</strain>
    </source>
</reference>
<dbReference type="EMBL" id="HBGY01016145">
    <property type="protein sequence ID" value="CAD9581684.1"/>
    <property type="molecule type" value="Transcribed_RNA"/>
</dbReference>
<feature type="domain" description="Thioredoxin" evidence="4">
    <location>
        <begin position="1"/>
        <end position="124"/>
    </location>
</feature>
<dbReference type="SUPFAM" id="SSF52833">
    <property type="entry name" value="Thioredoxin-like"/>
    <property type="match status" value="1"/>
</dbReference>